<dbReference type="PANTHER" id="PTHR47938:SF35">
    <property type="entry name" value="PENTATRICOPEPTIDE REPEAT-CONTAINING PROTEIN 4, MITOCHONDRIAL-RELATED"/>
    <property type="match status" value="1"/>
</dbReference>
<name>A0AAE0PAQ0_SORBR</name>
<dbReference type="PANTHER" id="PTHR47938">
    <property type="entry name" value="RESPIRATORY COMPLEX I CHAPERONE (CIA84), PUTATIVE (AFU_ORTHOLOGUE AFUA_2G06020)-RELATED"/>
    <property type="match status" value="1"/>
</dbReference>
<feature type="region of interest" description="Disordered" evidence="1">
    <location>
        <begin position="74"/>
        <end position="96"/>
    </location>
</feature>
<dbReference type="EMBL" id="JAUTDP010000009">
    <property type="protein sequence ID" value="KAK3396476.1"/>
    <property type="molecule type" value="Genomic_DNA"/>
</dbReference>
<proteinExistence type="predicted"/>
<dbReference type="InterPro" id="IPR011990">
    <property type="entry name" value="TPR-like_helical_dom_sf"/>
</dbReference>
<organism evidence="2 3">
    <name type="scientific">Sordaria brevicollis</name>
    <dbReference type="NCBI Taxonomy" id="83679"/>
    <lineage>
        <taxon>Eukaryota</taxon>
        <taxon>Fungi</taxon>
        <taxon>Dikarya</taxon>
        <taxon>Ascomycota</taxon>
        <taxon>Pezizomycotina</taxon>
        <taxon>Sordariomycetes</taxon>
        <taxon>Sordariomycetidae</taxon>
        <taxon>Sordariales</taxon>
        <taxon>Sordariaceae</taxon>
        <taxon>Sordaria</taxon>
    </lineage>
</organism>
<protein>
    <recommendedName>
        <fullName evidence="4">Pentatricopeptide repeat domain-containing protein</fullName>
    </recommendedName>
</protein>
<evidence type="ECO:0000313" key="2">
    <source>
        <dbReference type="EMBL" id="KAK3396476.1"/>
    </source>
</evidence>
<gene>
    <name evidence="2" type="ORF">B0T20DRAFT_417908</name>
</gene>
<accession>A0AAE0PAQ0</accession>
<reference evidence="2" key="2">
    <citation type="submission" date="2023-07" db="EMBL/GenBank/DDBJ databases">
        <authorList>
            <consortium name="Lawrence Berkeley National Laboratory"/>
            <person name="Haridas S."/>
            <person name="Hensen N."/>
            <person name="Bonometti L."/>
            <person name="Westerberg I."/>
            <person name="Brannstrom I.O."/>
            <person name="Guillou S."/>
            <person name="Cros-Aarteil S."/>
            <person name="Calhoun S."/>
            <person name="Kuo A."/>
            <person name="Mondo S."/>
            <person name="Pangilinan J."/>
            <person name="Riley R."/>
            <person name="LaButti K."/>
            <person name="Andreopoulos B."/>
            <person name="Lipzen A."/>
            <person name="Chen C."/>
            <person name="Yanf M."/>
            <person name="Daum C."/>
            <person name="Ng V."/>
            <person name="Clum A."/>
            <person name="Steindorff A."/>
            <person name="Ohm R."/>
            <person name="Martin F."/>
            <person name="Silar P."/>
            <person name="Natvig D."/>
            <person name="Lalanne C."/>
            <person name="Gautier V."/>
            <person name="Ament-velasquez S.L."/>
            <person name="Kruys A."/>
            <person name="Hutchinson M.I."/>
            <person name="Powell A.J."/>
            <person name="Barry K."/>
            <person name="Miller A.N."/>
            <person name="Grigoriev I.V."/>
            <person name="Debuchy R."/>
            <person name="Gladieux P."/>
            <person name="Thoren M.H."/>
            <person name="Johannesson H."/>
        </authorList>
    </citation>
    <scope>NUCLEOTIDE SEQUENCE</scope>
    <source>
        <strain evidence="2">FGSC 1904</strain>
    </source>
</reference>
<evidence type="ECO:0000313" key="3">
    <source>
        <dbReference type="Proteomes" id="UP001281003"/>
    </source>
</evidence>
<keyword evidence="3" id="KW-1185">Reference proteome</keyword>
<reference evidence="2" key="1">
    <citation type="journal article" date="2023" name="Mol. Phylogenet. Evol.">
        <title>Genome-scale phylogeny and comparative genomics of the fungal order Sordariales.</title>
        <authorList>
            <person name="Hensen N."/>
            <person name="Bonometti L."/>
            <person name="Westerberg I."/>
            <person name="Brannstrom I.O."/>
            <person name="Guillou S."/>
            <person name="Cros-Aarteil S."/>
            <person name="Calhoun S."/>
            <person name="Haridas S."/>
            <person name="Kuo A."/>
            <person name="Mondo S."/>
            <person name="Pangilinan J."/>
            <person name="Riley R."/>
            <person name="LaButti K."/>
            <person name="Andreopoulos B."/>
            <person name="Lipzen A."/>
            <person name="Chen C."/>
            <person name="Yan M."/>
            <person name="Daum C."/>
            <person name="Ng V."/>
            <person name="Clum A."/>
            <person name="Steindorff A."/>
            <person name="Ohm R.A."/>
            <person name="Martin F."/>
            <person name="Silar P."/>
            <person name="Natvig D.O."/>
            <person name="Lalanne C."/>
            <person name="Gautier V."/>
            <person name="Ament-Velasquez S.L."/>
            <person name="Kruys A."/>
            <person name="Hutchinson M.I."/>
            <person name="Powell A.J."/>
            <person name="Barry K."/>
            <person name="Miller A.N."/>
            <person name="Grigoriev I.V."/>
            <person name="Debuchy R."/>
            <person name="Gladieux P."/>
            <person name="Hiltunen Thoren M."/>
            <person name="Johannesson H."/>
        </authorList>
    </citation>
    <scope>NUCLEOTIDE SEQUENCE</scope>
    <source>
        <strain evidence="2">FGSC 1904</strain>
    </source>
</reference>
<sequence>MPPRTFALDLNRTSNYVCQSCIASIGRARPNPQPWLARNASNSARAARRQRAPMTTKQLEEQQAQRFQEALMREAQKGEPAEADEQGPTEKLDINYFNEETEGQYRRLRDGAEFGAVSGGIDSEISEAINDLEQKMVQTIEMLNSMEKIGGSEQDKAEELRKQFKKILRDKYKGKTGPEGESYGVLRIPGFSGVRQRAVANLNSFLARDSVVKGGVPKPKDLFDCWKYYSAARSALATQWSNVPREVWDFLWMILSHEGEGVENPNRMHHLYVLAKDMQAAGVVLRDSQQLLAIEAMFLEGWQEEAIDAWKKAVVTLGSKPETLKGYYELGVRMCSLHGDTERAMRAANTLLKSSSPPNPRIMIPIIRALAAKEGSAEEAWEVYRDMRTLLGDTMKIEDYDEVIACFLAVNHVEHALQAFVDMMFSGPMDIRGKTRLPTLVGNHFFLGKWLKRLIGAGDLDGAYKVVVFLANKGVAASPIQLNGLVGAWLRTETADNIEKADKLAWAMIKARLDFVELRRRAAAMDQPTRFIPRDGEPAPEEDFICTTRATVETFSLLAENYSARGKHDDLEELWTAFEMAELGPNSFMINQIIKSYTESKGPQAAVAFYEQMTKKRHVRPDAHTFIALYNTLAVNRVAKRDQQLEADDAIVSRQFFQDLVKSDWKFDSVDEYTYLPRTVLFSMLKAKDHAGMIVAARVMKELFNYAPPEQLLIELAAGTATLRVQSKRNVERIMEASRLIEGLIRKHTQVFADLGGDPAKMTEKEKENQLCAVFEELVLVKAHAQNAERTAVNNILATAAEEMGVYDIVFTRDPAVIRKYRKVMKDRNVEDDVE</sequence>
<dbReference type="Proteomes" id="UP001281003">
    <property type="component" value="Unassembled WGS sequence"/>
</dbReference>
<evidence type="ECO:0000256" key="1">
    <source>
        <dbReference type="SAM" id="MobiDB-lite"/>
    </source>
</evidence>
<comment type="caution">
    <text evidence="2">The sequence shown here is derived from an EMBL/GenBank/DDBJ whole genome shotgun (WGS) entry which is preliminary data.</text>
</comment>
<feature type="region of interest" description="Disordered" evidence="1">
    <location>
        <begin position="29"/>
        <end position="60"/>
    </location>
</feature>
<dbReference type="Gene3D" id="1.25.40.10">
    <property type="entry name" value="Tetratricopeptide repeat domain"/>
    <property type="match status" value="2"/>
</dbReference>
<evidence type="ECO:0008006" key="4">
    <source>
        <dbReference type="Google" id="ProtNLM"/>
    </source>
</evidence>
<dbReference type="GO" id="GO:0003729">
    <property type="term" value="F:mRNA binding"/>
    <property type="evidence" value="ECO:0007669"/>
    <property type="project" value="TreeGrafter"/>
</dbReference>
<dbReference type="AlphaFoldDB" id="A0AAE0PAQ0"/>